<dbReference type="PIRSF" id="PIRSF031512">
    <property type="entry name" value="EpsL"/>
    <property type="match status" value="1"/>
</dbReference>
<evidence type="ECO:0000313" key="3">
    <source>
        <dbReference type="EMBL" id="GIP15229.1"/>
    </source>
</evidence>
<reference evidence="3" key="1">
    <citation type="submission" date="2021-03" db="EMBL/GenBank/DDBJ databases">
        <title>Antimicrobial resistance genes in bacteria isolated from Japanese honey, and their potential for conferring macrolide and lincosamide resistance in the American foulbrood pathogen Paenibacillus larvae.</title>
        <authorList>
            <person name="Okamoto M."/>
            <person name="Kumagai M."/>
            <person name="Kanamori H."/>
            <person name="Takamatsu D."/>
        </authorList>
    </citation>
    <scope>NUCLEOTIDE SEQUENCE</scope>
    <source>
        <strain evidence="3">J40TS1</strain>
    </source>
</reference>
<feature type="domain" description="Phosphodiester glycosidase" evidence="2">
    <location>
        <begin position="133"/>
        <end position="312"/>
    </location>
</feature>
<dbReference type="Pfam" id="PF09992">
    <property type="entry name" value="NAGPA"/>
    <property type="match status" value="1"/>
</dbReference>
<dbReference type="Proteomes" id="UP000683139">
    <property type="component" value="Unassembled WGS sequence"/>
</dbReference>
<keyword evidence="4" id="KW-1185">Reference proteome</keyword>
<protein>
    <submittedName>
        <fullName evidence="3">Exopolysaccharide biosynthesis protein</fullName>
    </submittedName>
</protein>
<feature type="compositionally biased region" description="Low complexity" evidence="1">
    <location>
        <begin position="39"/>
        <end position="48"/>
    </location>
</feature>
<feature type="compositionally biased region" description="Polar residues" evidence="1">
    <location>
        <begin position="52"/>
        <end position="63"/>
    </location>
</feature>
<evidence type="ECO:0000259" key="2">
    <source>
        <dbReference type="Pfam" id="PF09992"/>
    </source>
</evidence>
<dbReference type="EMBL" id="BOSE01000001">
    <property type="protein sequence ID" value="GIP15229.1"/>
    <property type="molecule type" value="Genomic_DNA"/>
</dbReference>
<feature type="region of interest" description="Disordered" evidence="1">
    <location>
        <begin position="39"/>
        <end position="64"/>
    </location>
</feature>
<dbReference type="PANTHER" id="PTHR40446">
    <property type="entry name" value="N-ACETYLGLUCOSAMINE-1-PHOSPHODIESTER ALPHA-N-ACETYLGLUCOSAMINIDASE"/>
    <property type="match status" value="1"/>
</dbReference>
<evidence type="ECO:0000313" key="4">
    <source>
        <dbReference type="Proteomes" id="UP000683139"/>
    </source>
</evidence>
<gene>
    <name evidence="3" type="ORF">J40TS1_08710</name>
</gene>
<sequence length="320" mass="35580">MKRKWIYIACLLVLLIGIILYGLAKRYLIPQVELDLDQQQQAQQNDSDQSNEENPINQSQQEQAEYDDWSYQDEHIQIQISQHEQGSGDDRITYYVADVELSDAAYLQTALAHNQFGRNIVDYTSAIAADHAAILAINGDYYGFRSDGIVIRNGLLLRDKGARTGMAIYKDGTVQSYDETKVSGEQLIADGAVHTFSFGPVLVENGVANTDFDHVMIDTNFGNRSIQNANPRTGFGYIAPNHYVWVVVDGRKEGYSRGMTLNEFAQLFEQLGAQLAYNLDGGGSSTLVFMDSVVNNPLGKQKEREVSDIIFIGQSAAEGE</sequence>
<proteinExistence type="predicted"/>
<accession>A0A919YN77</accession>
<organism evidence="3 4">
    <name type="scientific">Paenibacillus montaniterrae</name>
    <dbReference type="NCBI Taxonomy" id="429341"/>
    <lineage>
        <taxon>Bacteria</taxon>
        <taxon>Bacillati</taxon>
        <taxon>Bacillota</taxon>
        <taxon>Bacilli</taxon>
        <taxon>Bacillales</taxon>
        <taxon>Paenibacillaceae</taxon>
        <taxon>Paenibacillus</taxon>
    </lineage>
</organism>
<dbReference type="InterPro" id="IPR014565">
    <property type="entry name" value="EpsL_firmicutes"/>
</dbReference>
<dbReference type="InterPro" id="IPR018711">
    <property type="entry name" value="NAGPA"/>
</dbReference>
<dbReference type="AlphaFoldDB" id="A0A919YN77"/>
<name>A0A919YN77_9BACL</name>
<evidence type="ECO:0000256" key="1">
    <source>
        <dbReference type="SAM" id="MobiDB-lite"/>
    </source>
</evidence>
<comment type="caution">
    <text evidence="3">The sequence shown here is derived from an EMBL/GenBank/DDBJ whole genome shotgun (WGS) entry which is preliminary data.</text>
</comment>
<dbReference type="PANTHER" id="PTHR40446:SF2">
    <property type="entry name" value="N-ACETYLGLUCOSAMINE-1-PHOSPHODIESTER ALPHA-N-ACETYLGLUCOSAMINIDASE"/>
    <property type="match status" value="1"/>
</dbReference>
<dbReference type="RefSeq" id="WP_213513459.1">
    <property type="nucleotide sequence ID" value="NZ_BOSE01000001.1"/>
</dbReference>